<feature type="region of interest" description="Disordered" evidence="5">
    <location>
        <begin position="1"/>
        <end position="107"/>
    </location>
</feature>
<dbReference type="InterPro" id="IPR040107">
    <property type="entry name" value="Snu23"/>
</dbReference>
<evidence type="ECO:0000313" key="7">
    <source>
        <dbReference type="EMBL" id="CAA7261712.1"/>
    </source>
</evidence>
<dbReference type="PANTHER" id="PTHR45986:SF1">
    <property type="entry name" value="ZINC FINGER MATRIN-TYPE PROTEIN 2"/>
    <property type="match status" value="1"/>
</dbReference>
<dbReference type="GO" id="GO:0005681">
    <property type="term" value="C:spliceosomal complex"/>
    <property type="evidence" value="ECO:0007669"/>
    <property type="project" value="InterPro"/>
</dbReference>
<dbReference type="InterPro" id="IPR022755">
    <property type="entry name" value="Znf_C2H2_jaz"/>
</dbReference>
<dbReference type="OrthoDB" id="30343at2759"/>
<feature type="compositionally biased region" description="Basic and acidic residues" evidence="5">
    <location>
        <begin position="69"/>
        <end position="93"/>
    </location>
</feature>
<name>A0A8S0WNP4_CYCAE</name>
<dbReference type="InterPro" id="IPR013087">
    <property type="entry name" value="Znf_C2H2_type"/>
</dbReference>
<organism evidence="7 8">
    <name type="scientific">Cyclocybe aegerita</name>
    <name type="common">Black poplar mushroom</name>
    <name type="synonym">Agrocybe aegerita</name>
    <dbReference type="NCBI Taxonomy" id="1973307"/>
    <lineage>
        <taxon>Eukaryota</taxon>
        <taxon>Fungi</taxon>
        <taxon>Dikarya</taxon>
        <taxon>Basidiomycota</taxon>
        <taxon>Agaricomycotina</taxon>
        <taxon>Agaricomycetes</taxon>
        <taxon>Agaricomycetidae</taxon>
        <taxon>Agaricales</taxon>
        <taxon>Agaricineae</taxon>
        <taxon>Bolbitiaceae</taxon>
        <taxon>Cyclocybe</taxon>
    </lineage>
</organism>
<keyword evidence="3" id="KW-0862">Zinc</keyword>
<dbReference type="Pfam" id="PF12171">
    <property type="entry name" value="zf-C2H2_jaz"/>
    <property type="match status" value="1"/>
</dbReference>
<dbReference type="GO" id="GO:0008270">
    <property type="term" value="F:zinc ion binding"/>
    <property type="evidence" value="ECO:0007669"/>
    <property type="project" value="UniProtKB-KW"/>
</dbReference>
<evidence type="ECO:0000313" key="8">
    <source>
        <dbReference type="Proteomes" id="UP000467700"/>
    </source>
</evidence>
<feature type="domain" description="C2H2-type" evidence="6">
    <location>
        <begin position="114"/>
        <end position="136"/>
    </location>
</feature>
<reference evidence="7 8" key="1">
    <citation type="submission" date="2020-01" db="EMBL/GenBank/DDBJ databases">
        <authorList>
            <person name="Gupta K D."/>
        </authorList>
    </citation>
    <scope>NUCLEOTIDE SEQUENCE [LARGE SCALE GENOMIC DNA]</scope>
</reference>
<keyword evidence="8" id="KW-1185">Reference proteome</keyword>
<comment type="caution">
    <text evidence="7">The sequence shown here is derived from an EMBL/GenBank/DDBJ whole genome shotgun (WGS) entry which is preliminary data.</text>
</comment>
<dbReference type="AlphaFoldDB" id="A0A8S0WNP4"/>
<dbReference type="GO" id="GO:0046540">
    <property type="term" value="C:U4/U6 x U5 tri-snRNP complex"/>
    <property type="evidence" value="ECO:0007669"/>
    <property type="project" value="TreeGrafter"/>
</dbReference>
<dbReference type="GO" id="GO:0003676">
    <property type="term" value="F:nucleic acid binding"/>
    <property type="evidence" value="ECO:0007669"/>
    <property type="project" value="InterPro"/>
</dbReference>
<dbReference type="SMART" id="SM00451">
    <property type="entry name" value="ZnF_U1"/>
    <property type="match status" value="1"/>
</dbReference>
<dbReference type="PANTHER" id="PTHR45986">
    <property type="entry name" value="ZINC FINGER MATRIN-TYPE PROTEIN 2"/>
    <property type="match status" value="1"/>
</dbReference>
<evidence type="ECO:0000256" key="1">
    <source>
        <dbReference type="ARBA" id="ARBA00022723"/>
    </source>
</evidence>
<dbReference type="GO" id="GO:0000398">
    <property type="term" value="P:mRNA splicing, via spliceosome"/>
    <property type="evidence" value="ECO:0007669"/>
    <property type="project" value="InterPro"/>
</dbReference>
<dbReference type="Proteomes" id="UP000467700">
    <property type="component" value="Unassembled WGS sequence"/>
</dbReference>
<gene>
    <name evidence="7" type="ORF">AAE3_LOCUS3956</name>
</gene>
<keyword evidence="2" id="KW-0863">Zinc-finger</keyword>
<feature type="compositionally biased region" description="Basic and acidic residues" evidence="5">
    <location>
        <begin position="13"/>
        <end position="57"/>
    </location>
</feature>
<dbReference type="EMBL" id="CACVBS010000034">
    <property type="protein sequence ID" value="CAA7261712.1"/>
    <property type="molecule type" value="Genomic_DNA"/>
</dbReference>
<dbReference type="SUPFAM" id="SSF57667">
    <property type="entry name" value="beta-beta-alpha zinc fingers"/>
    <property type="match status" value="1"/>
</dbReference>
<evidence type="ECO:0000256" key="5">
    <source>
        <dbReference type="SAM" id="MobiDB-lite"/>
    </source>
</evidence>
<proteinExistence type="predicted"/>
<keyword evidence="4" id="KW-0539">Nucleus</keyword>
<dbReference type="PROSITE" id="PS00028">
    <property type="entry name" value="ZINC_FINGER_C2H2_1"/>
    <property type="match status" value="1"/>
</dbReference>
<evidence type="ECO:0000256" key="4">
    <source>
        <dbReference type="ARBA" id="ARBA00023242"/>
    </source>
</evidence>
<evidence type="ECO:0000259" key="6">
    <source>
        <dbReference type="PROSITE" id="PS00028"/>
    </source>
</evidence>
<accession>A0A8S0WNP4</accession>
<evidence type="ECO:0000256" key="2">
    <source>
        <dbReference type="ARBA" id="ARBA00022771"/>
    </source>
</evidence>
<keyword evidence="1" id="KW-0479">Metal-binding</keyword>
<dbReference type="InterPro" id="IPR003604">
    <property type="entry name" value="Matrin/U1-like-C_Znf_C2H2"/>
</dbReference>
<protein>
    <recommendedName>
        <fullName evidence="6">C2H2-type domain-containing protein</fullName>
    </recommendedName>
</protein>
<evidence type="ECO:0000256" key="3">
    <source>
        <dbReference type="ARBA" id="ARBA00022833"/>
    </source>
</evidence>
<sequence length="233" mass="26672">MADKGGAYGAKAADTDFRRKWDKEEYAERAKRKDMEERERMQENEERMRQGESERFSFNKSKRPRKGGKKDDLPKPTELMKQREGPLELDKNLNKTMVVQNPGGRGPGQPGFYCETCNRTYKDSVGYLDHINSRAHLRALGQTTKIARSTLAQVQARIALLREKTKEAASAKAYDFDKRLEEVKEKERALREQRKAEKKAEKEKARLALINDSNEDSDMAAMMGFGGFGSTKK</sequence>
<dbReference type="InterPro" id="IPR036236">
    <property type="entry name" value="Znf_C2H2_sf"/>
</dbReference>